<evidence type="ECO:0000256" key="6">
    <source>
        <dbReference type="ARBA" id="ARBA00022989"/>
    </source>
</evidence>
<evidence type="ECO:0000256" key="2">
    <source>
        <dbReference type="ARBA" id="ARBA00022448"/>
    </source>
</evidence>
<gene>
    <name evidence="9" type="ORF">CAK95_21830</name>
</gene>
<dbReference type="Proteomes" id="UP000194137">
    <property type="component" value="Chromosome"/>
</dbReference>
<evidence type="ECO:0000256" key="5">
    <source>
        <dbReference type="ARBA" id="ARBA00022692"/>
    </source>
</evidence>
<dbReference type="RefSeq" id="WP_086089841.1">
    <property type="nucleotide sequence ID" value="NZ_CP021112.1"/>
</dbReference>
<reference evidence="9 10" key="1">
    <citation type="submission" date="2017-05" db="EMBL/GenBank/DDBJ databases">
        <title>Full genome sequence of Pseudorhodoplanes sinuspersici.</title>
        <authorList>
            <person name="Dastgheib S.M.M."/>
            <person name="Shavandi M."/>
            <person name="Tirandaz H."/>
        </authorList>
    </citation>
    <scope>NUCLEOTIDE SEQUENCE [LARGE SCALE GENOMIC DNA]</scope>
    <source>
        <strain evidence="9 10">RIPI110</strain>
    </source>
</reference>
<dbReference type="Pfam" id="PF04143">
    <property type="entry name" value="Sulf_transp"/>
    <property type="match status" value="1"/>
</dbReference>
<dbReference type="KEGG" id="psin:CAK95_21830"/>
<keyword evidence="3" id="KW-1003">Cell membrane</keyword>
<evidence type="ECO:0000256" key="1">
    <source>
        <dbReference type="ARBA" id="ARBA00004429"/>
    </source>
</evidence>
<keyword evidence="2" id="KW-0813">Transport</keyword>
<dbReference type="GO" id="GO:0005886">
    <property type="term" value="C:plasma membrane"/>
    <property type="evidence" value="ECO:0007669"/>
    <property type="project" value="UniProtKB-SubCell"/>
</dbReference>
<dbReference type="AlphaFoldDB" id="A0A1W6ZVV6"/>
<evidence type="ECO:0000256" key="3">
    <source>
        <dbReference type="ARBA" id="ARBA00022475"/>
    </source>
</evidence>
<evidence type="ECO:0000256" key="8">
    <source>
        <dbReference type="ARBA" id="ARBA00035655"/>
    </source>
</evidence>
<dbReference type="OrthoDB" id="8445931at2"/>
<keyword evidence="10" id="KW-1185">Reference proteome</keyword>
<comment type="subcellular location">
    <subcellularLocation>
        <location evidence="1">Cell inner membrane</location>
        <topology evidence="1">Multi-pass membrane protein</topology>
    </subcellularLocation>
</comment>
<evidence type="ECO:0000256" key="4">
    <source>
        <dbReference type="ARBA" id="ARBA00022519"/>
    </source>
</evidence>
<dbReference type="STRING" id="1235591.CAK95_21830"/>
<keyword evidence="7" id="KW-0472">Membrane</keyword>
<sequence length="350" mass="37618">MFALIVSCFLAGILGFAAHRASVCTVRAVAELTHSKTGYMLASIVKSAVWVFAITIPVFLLVPQTATGIGGWQLTFTAVFGGLLFGIGSGINGACAYATMARMVDGEVGMIITVVGFALGVLIFVGLVGINVVARPVAVPGKVPDMLVYAPYIGAVLFIWVAYELIRLWRSRPDGATLRSLVLAPQYRLSTAALLIGLASGTIFLLFGSPGYTTTLQQVIEGYFGTRPPPLYGRWVVMGAVLFGMLVSTWQRGSFRMDWRPRWSWLRNIIGGTLMGLGTALLPGGNDALVLYGIPSLSPHALPAYAALILGIFIALLTMRAFFSIEMRVACRKDLYIADVSADLARRERS</sequence>
<dbReference type="PANTHER" id="PTHR30574:SF1">
    <property type="entry name" value="SULPHUR TRANSPORT DOMAIN-CONTAINING PROTEIN"/>
    <property type="match status" value="1"/>
</dbReference>
<evidence type="ECO:0000313" key="9">
    <source>
        <dbReference type="EMBL" id="ARQ01450.1"/>
    </source>
</evidence>
<organism evidence="9 10">
    <name type="scientific">Pseudorhodoplanes sinuspersici</name>
    <dbReference type="NCBI Taxonomy" id="1235591"/>
    <lineage>
        <taxon>Bacteria</taxon>
        <taxon>Pseudomonadati</taxon>
        <taxon>Pseudomonadota</taxon>
        <taxon>Alphaproteobacteria</taxon>
        <taxon>Hyphomicrobiales</taxon>
        <taxon>Pseudorhodoplanes</taxon>
    </lineage>
</organism>
<dbReference type="PANTHER" id="PTHR30574">
    <property type="entry name" value="INNER MEMBRANE PROTEIN YEDE"/>
    <property type="match status" value="1"/>
</dbReference>
<accession>A0A1W6ZVV6</accession>
<proteinExistence type="inferred from homology"/>
<keyword evidence="5" id="KW-0812">Transmembrane</keyword>
<dbReference type="EMBL" id="CP021112">
    <property type="protein sequence ID" value="ARQ01450.1"/>
    <property type="molecule type" value="Genomic_DNA"/>
</dbReference>
<dbReference type="InterPro" id="IPR007272">
    <property type="entry name" value="Sulf_transp_TsuA/YedE"/>
</dbReference>
<evidence type="ECO:0000313" key="10">
    <source>
        <dbReference type="Proteomes" id="UP000194137"/>
    </source>
</evidence>
<comment type="similarity">
    <text evidence="8">Belongs to the TsuA/YedE (TC 9.B.102) family.</text>
</comment>
<evidence type="ECO:0000256" key="7">
    <source>
        <dbReference type="ARBA" id="ARBA00023136"/>
    </source>
</evidence>
<keyword evidence="4" id="KW-0997">Cell inner membrane</keyword>
<protein>
    <submittedName>
        <fullName evidence="9">Uncharacterized protein</fullName>
    </submittedName>
</protein>
<name>A0A1W6ZVV6_9HYPH</name>
<keyword evidence="6" id="KW-1133">Transmembrane helix</keyword>